<evidence type="ECO:0000259" key="1">
    <source>
        <dbReference type="Pfam" id="PF06439"/>
    </source>
</evidence>
<dbReference type="RefSeq" id="WP_199383462.1">
    <property type="nucleotide sequence ID" value="NZ_JAEMHM010000005.1"/>
</dbReference>
<gene>
    <name evidence="2" type="ORF">JFN93_07885</name>
</gene>
<proteinExistence type="predicted"/>
<dbReference type="Pfam" id="PF06439">
    <property type="entry name" value="3keto-disac_hyd"/>
    <property type="match status" value="1"/>
</dbReference>
<dbReference type="GO" id="GO:0016787">
    <property type="term" value="F:hydrolase activity"/>
    <property type="evidence" value="ECO:0007669"/>
    <property type="project" value="InterPro"/>
</dbReference>
<reference evidence="2" key="1">
    <citation type="submission" date="2020-12" db="EMBL/GenBank/DDBJ databases">
        <title>Geomonas sp. Red875, isolated from river sediment.</title>
        <authorList>
            <person name="Xu Z."/>
            <person name="Zhang Z."/>
            <person name="Masuda Y."/>
            <person name="Itoh H."/>
            <person name="Senoo K."/>
        </authorList>
    </citation>
    <scope>NUCLEOTIDE SEQUENCE</scope>
    <source>
        <strain evidence="2">Red875</strain>
    </source>
</reference>
<dbReference type="InterPro" id="IPR013320">
    <property type="entry name" value="ConA-like_dom_sf"/>
</dbReference>
<dbReference type="AlphaFoldDB" id="A0A8J7INA8"/>
<dbReference type="InterPro" id="IPR010496">
    <property type="entry name" value="AL/BT2_dom"/>
</dbReference>
<dbReference type="Proteomes" id="UP000636888">
    <property type="component" value="Unassembled WGS sequence"/>
</dbReference>
<dbReference type="SUPFAM" id="SSF49899">
    <property type="entry name" value="Concanavalin A-like lectins/glucanases"/>
    <property type="match status" value="1"/>
</dbReference>
<protein>
    <submittedName>
        <fullName evidence="2">DUF1080 domain-containing protein</fullName>
    </submittedName>
</protein>
<feature type="domain" description="3-keto-alpha-glucoside-1,2-lyase/3-keto-2-hydroxy-glucal hydratase" evidence="1">
    <location>
        <begin position="90"/>
        <end position="216"/>
    </location>
</feature>
<dbReference type="EMBL" id="JAEMHM010000005">
    <property type="protein sequence ID" value="MBJ6724623.1"/>
    <property type="molecule type" value="Genomic_DNA"/>
</dbReference>
<organism evidence="2 3">
    <name type="scientific">Geomesophilobacter sediminis</name>
    <dbReference type="NCBI Taxonomy" id="2798584"/>
    <lineage>
        <taxon>Bacteria</taxon>
        <taxon>Pseudomonadati</taxon>
        <taxon>Thermodesulfobacteriota</taxon>
        <taxon>Desulfuromonadia</taxon>
        <taxon>Geobacterales</taxon>
        <taxon>Geobacteraceae</taxon>
        <taxon>Geomesophilobacter</taxon>
    </lineage>
</organism>
<name>A0A8J7INA8_9BACT</name>
<accession>A0A8J7INA8</accession>
<keyword evidence="3" id="KW-1185">Reference proteome</keyword>
<evidence type="ECO:0000313" key="2">
    <source>
        <dbReference type="EMBL" id="MBJ6724623.1"/>
    </source>
</evidence>
<dbReference type="Gene3D" id="2.60.120.560">
    <property type="entry name" value="Exo-inulinase, domain 1"/>
    <property type="match status" value="1"/>
</dbReference>
<sequence>MSGIAFICTVAVALVIGNGASGWASSNLRPKDTHVATGQTLQWNFDKEKPGEIYFGVKAFSGKWLIRKEAGAPTPPNVLCQTATADYPALVLGDKVLDDLTVSVLFKPVSGREDQAAGIIFRVRDKDNFYILRANALEDNVNLYKYVKGRRELIKEGAAKVSSGRWQELRVEAVGNVIRGYLDGAVVVEATDETFRSGRIGLWTKADSVTCFDNVKATER</sequence>
<comment type="caution">
    <text evidence="2">The sequence shown here is derived from an EMBL/GenBank/DDBJ whole genome shotgun (WGS) entry which is preliminary data.</text>
</comment>
<evidence type="ECO:0000313" key="3">
    <source>
        <dbReference type="Proteomes" id="UP000636888"/>
    </source>
</evidence>